<evidence type="ECO:0000313" key="2">
    <source>
        <dbReference type="Proteomes" id="UP000008148"/>
    </source>
</evidence>
<protein>
    <submittedName>
        <fullName evidence="1">Uncharacterized protein</fullName>
    </submittedName>
</protein>
<keyword evidence="2" id="KW-1185">Reference proteome</keyword>
<gene>
    <name evidence="1" type="ordered locus">CKO_01108</name>
</gene>
<proteinExistence type="predicted"/>
<dbReference type="HOGENOM" id="CLU_2877679_0_0_6"/>
<accession>A8AFI8</accession>
<reference evidence="1 2" key="1">
    <citation type="submission" date="2007-08" db="EMBL/GenBank/DDBJ databases">
        <authorList>
            <consortium name="The Citrobacter koseri Genome Sequencing Project"/>
            <person name="McClelland M."/>
            <person name="Sanderson E.K."/>
            <person name="Porwollik S."/>
            <person name="Spieth J."/>
            <person name="Clifton W.S."/>
            <person name="Latreille P."/>
            <person name="Courtney L."/>
            <person name="Wang C."/>
            <person name="Pepin K."/>
            <person name="Bhonagiri V."/>
            <person name="Nash W."/>
            <person name="Johnson M."/>
            <person name="Thiruvilangam P."/>
            <person name="Wilson R."/>
        </authorList>
    </citation>
    <scope>NUCLEOTIDE SEQUENCE [LARGE SCALE GENOMIC DNA]</scope>
    <source>
        <strain evidence="2">ATCC BAA-895 / CDC 4225-83 / SGSC4696</strain>
    </source>
</reference>
<name>A8AFI8_CITK8</name>
<dbReference type="AlphaFoldDB" id="A8AFI8"/>
<dbReference type="EMBL" id="CP000822">
    <property type="protein sequence ID" value="ABV12251.1"/>
    <property type="molecule type" value="Genomic_DNA"/>
</dbReference>
<dbReference type="KEGG" id="cko:CKO_01108"/>
<dbReference type="Proteomes" id="UP000008148">
    <property type="component" value="Chromosome"/>
</dbReference>
<sequence length="63" mass="7375">MLIWRRLKKSCRSCASINKYAYGAGTRCVPAFLFCVAHSAPLHYQQIYFSWHQTLEKHGNEKK</sequence>
<organism evidence="1 2">
    <name type="scientific">Citrobacter koseri (strain ATCC BAA-895 / CDC 4225-83 / SGSC4696)</name>
    <dbReference type="NCBI Taxonomy" id="290338"/>
    <lineage>
        <taxon>Bacteria</taxon>
        <taxon>Pseudomonadati</taxon>
        <taxon>Pseudomonadota</taxon>
        <taxon>Gammaproteobacteria</taxon>
        <taxon>Enterobacterales</taxon>
        <taxon>Enterobacteriaceae</taxon>
        <taxon>Citrobacter</taxon>
    </lineage>
</organism>
<evidence type="ECO:0000313" key="1">
    <source>
        <dbReference type="EMBL" id="ABV12251.1"/>
    </source>
</evidence>